<proteinExistence type="predicted"/>
<dbReference type="PROSITE" id="PS50175">
    <property type="entry name" value="ASP_PROT_RETROV"/>
    <property type="match status" value="1"/>
</dbReference>
<protein>
    <recommendedName>
        <fullName evidence="2">Peptidase A2 domain-containing protein</fullName>
    </recommendedName>
</protein>
<evidence type="ECO:0000259" key="2">
    <source>
        <dbReference type="PROSITE" id="PS50175"/>
    </source>
</evidence>
<gene>
    <name evidence="3" type="ORF">A2973_00335</name>
</gene>
<dbReference type="InterPro" id="IPR021109">
    <property type="entry name" value="Peptidase_aspartic_dom_sf"/>
</dbReference>
<comment type="caution">
    <text evidence="3">The sequence shown here is derived from an EMBL/GenBank/DDBJ whole genome shotgun (WGS) entry which is preliminary data.</text>
</comment>
<dbReference type="InterPro" id="IPR001995">
    <property type="entry name" value="Peptidase_A2_cat"/>
</dbReference>
<reference evidence="3 4" key="1">
    <citation type="journal article" date="2016" name="Nat. Commun.">
        <title>Thousands of microbial genomes shed light on interconnected biogeochemical processes in an aquifer system.</title>
        <authorList>
            <person name="Anantharaman K."/>
            <person name="Brown C.T."/>
            <person name="Hug L.A."/>
            <person name="Sharon I."/>
            <person name="Castelle C.J."/>
            <person name="Probst A.J."/>
            <person name="Thomas B.C."/>
            <person name="Singh A."/>
            <person name="Wilkins M.J."/>
            <person name="Karaoz U."/>
            <person name="Brodie E.L."/>
            <person name="Williams K.H."/>
            <person name="Hubbard S.S."/>
            <person name="Banfield J.F."/>
        </authorList>
    </citation>
    <scope>NUCLEOTIDE SEQUENCE [LARGE SCALE GENOMIC DNA]</scope>
</reference>
<evidence type="ECO:0000313" key="4">
    <source>
        <dbReference type="Proteomes" id="UP000176409"/>
    </source>
</evidence>
<organism evidence="3 4">
    <name type="scientific">Candidatus Gottesmanbacteria bacterium RIFCSPLOWO2_01_FULL_49_10</name>
    <dbReference type="NCBI Taxonomy" id="1798396"/>
    <lineage>
        <taxon>Bacteria</taxon>
        <taxon>Candidatus Gottesmaniibacteriota</taxon>
    </lineage>
</organism>
<evidence type="ECO:0000313" key="3">
    <source>
        <dbReference type="EMBL" id="OGG29805.1"/>
    </source>
</evidence>
<dbReference type="Pfam" id="PF13650">
    <property type="entry name" value="Asp_protease_2"/>
    <property type="match status" value="1"/>
</dbReference>
<feature type="domain" description="Peptidase A2" evidence="2">
    <location>
        <begin position="12"/>
        <end position="89"/>
    </location>
</feature>
<dbReference type="Proteomes" id="UP000176409">
    <property type="component" value="Unassembled WGS sequence"/>
</dbReference>
<dbReference type="STRING" id="1798396.A2973_00335"/>
<dbReference type="AlphaFoldDB" id="A0A1F6AYN7"/>
<dbReference type="Gene3D" id="2.40.70.10">
    <property type="entry name" value="Acid Proteases"/>
    <property type="match status" value="1"/>
</dbReference>
<name>A0A1F6AYN7_9BACT</name>
<dbReference type="SUPFAM" id="SSF50630">
    <property type="entry name" value="Acid proteases"/>
    <property type="match status" value="1"/>
</dbReference>
<sequence length="108" mass="12224">MVFLIGGKRFRSQALIDSGATISIFGEETAETLGIEIEKGEKIMLGGVGGRIVGYVHTLRARIAKKEFVCPFVFSREYLVSFNLLGREGFFEQFQITFDERRRTVRLA</sequence>
<keyword evidence="1" id="KW-0378">Hydrolase</keyword>
<dbReference type="GO" id="GO:0006508">
    <property type="term" value="P:proteolysis"/>
    <property type="evidence" value="ECO:0007669"/>
    <property type="project" value="InterPro"/>
</dbReference>
<dbReference type="EMBL" id="MFJZ01000036">
    <property type="protein sequence ID" value="OGG29805.1"/>
    <property type="molecule type" value="Genomic_DNA"/>
</dbReference>
<accession>A0A1F6AYN7</accession>
<evidence type="ECO:0000256" key="1">
    <source>
        <dbReference type="ARBA" id="ARBA00022801"/>
    </source>
</evidence>
<dbReference type="CDD" id="cd00303">
    <property type="entry name" value="retropepsin_like"/>
    <property type="match status" value="1"/>
</dbReference>
<dbReference type="GO" id="GO:0004190">
    <property type="term" value="F:aspartic-type endopeptidase activity"/>
    <property type="evidence" value="ECO:0007669"/>
    <property type="project" value="InterPro"/>
</dbReference>